<sequence>MVVAELLEGEGGDEFFERLQQSSMIEIKCPLDDCKPRLGFRIVRVPAALACAVSTRFRELCKQSYGGMRFDASDVFNYPHEEFEICSRGNYIDFLLVFVKWLYTSKIYHDNKVSPFEIWKFAEVIGAPKFQNAALRLLSQPDPFSPEDGLLIGDFEAEFIKDSCDAVWRNQDIADEKEDIGLLDTDQIQELVDEVDKKSKRLLFAFDCAAYIGVKDAEVSYQLSKGGLFAVCLARRLVRMTKRKYRKHPPWHLTNIKKYLVDENLPDDDGGDDEDDDESIVSGIIKAVIKAEEDEAMHEDQFLPEVLFEKSEEGEEDQLMDEDSQSETMGEESD</sequence>
<comment type="caution">
    <text evidence="2">The sequence shown here is derived from an EMBL/GenBank/DDBJ whole genome shotgun (WGS) entry which is preliminary data.</text>
</comment>
<accession>A0A8H4RC96</accession>
<evidence type="ECO:0000313" key="3">
    <source>
        <dbReference type="Proteomes" id="UP000566819"/>
    </source>
</evidence>
<dbReference type="EMBL" id="JAAMPI010001108">
    <property type="protein sequence ID" value="KAF4626671.1"/>
    <property type="molecule type" value="Genomic_DNA"/>
</dbReference>
<organism evidence="2 3">
    <name type="scientific">Cudoniella acicularis</name>
    <dbReference type="NCBI Taxonomy" id="354080"/>
    <lineage>
        <taxon>Eukaryota</taxon>
        <taxon>Fungi</taxon>
        <taxon>Dikarya</taxon>
        <taxon>Ascomycota</taxon>
        <taxon>Pezizomycotina</taxon>
        <taxon>Leotiomycetes</taxon>
        <taxon>Helotiales</taxon>
        <taxon>Tricladiaceae</taxon>
        <taxon>Cudoniella</taxon>
    </lineage>
</organism>
<protein>
    <submittedName>
        <fullName evidence="2">Uncharacterized protein</fullName>
    </submittedName>
</protein>
<dbReference type="OrthoDB" id="3562267at2759"/>
<proteinExistence type="predicted"/>
<gene>
    <name evidence="2" type="ORF">G7Y89_g11491</name>
</gene>
<reference evidence="2 3" key="1">
    <citation type="submission" date="2020-03" db="EMBL/GenBank/DDBJ databases">
        <title>Draft Genome Sequence of Cudoniella acicularis.</title>
        <authorList>
            <person name="Buettner E."/>
            <person name="Kellner H."/>
        </authorList>
    </citation>
    <scope>NUCLEOTIDE SEQUENCE [LARGE SCALE GENOMIC DNA]</scope>
    <source>
        <strain evidence="2 3">DSM 108380</strain>
    </source>
</reference>
<dbReference type="Proteomes" id="UP000566819">
    <property type="component" value="Unassembled WGS sequence"/>
</dbReference>
<evidence type="ECO:0000256" key="1">
    <source>
        <dbReference type="SAM" id="MobiDB-lite"/>
    </source>
</evidence>
<evidence type="ECO:0000313" key="2">
    <source>
        <dbReference type="EMBL" id="KAF4626671.1"/>
    </source>
</evidence>
<dbReference type="AlphaFoldDB" id="A0A8H4RC96"/>
<feature type="region of interest" description="Disordered" evidence="1">
    <location>
        <begin position="308"/>
        <end position="334"/>
    </location>
</feature>
<name>A0A8H4RC96_9HELO</name>
<keyword evidence="3" id="KW-1185">Reference proteome</keyword>
<feature type="compositionally biased region" description="Acidic residues" evidence="1">
    <location>
        <begin position="312"/>
        <end position="334"/>
    </location>
</feature>